<accession>A0A8H6W7L9</accession>
<evidence type="ECO:0000259" key="1">
    <source>
        <dbReference type="PROSITE" id="PS51186"/>
    </source>
</evidence>
<dbReference type="InterPro" id="IPR016181">
    <property type="entry name" value="Acyl_CoA_acyltransferase"/>
</dbReference>
<keyword evidence="2" id="KW-0808">Transferase</keyword>
<evidence type="ECO:0000313" key="2">
    <source>
        <dbReference type="EMBL" id="KAF7302229.1"/>
    </source>
</evidence>
<dbReference type="SUPFAM" id="SSF55729">
    <property type="entry name" value="Acyl-CoA N-acyltransferases (Nat)"/>
    <property type="match status" value="1"/>
</dbReference>
<dbReference type="PROSITE" id="PS51186">
    <property type="entry name" value="GNAT"/>
    <property type="match status" value="1"/>
</dbReference>
<dbReference type="RefSeq" id="XP_037220229.1">
    <property type="nucleotide sequence ID" value="XM_037364585.1"/>
</dbReference>
<keyword evidence="3" id="KW-1185">Reference proteome</keyword>
<dbReference type="InterPro" id="IPR000182">
    <property type="entry name" value="GNAT_dom"/>
</dbReference>
<reference evidence="2" key="1">
    <citation type="submission" date="2020-05" db="EMBL/GenBank/DDBJ databases">
        <title>Mycena genomes resolve the evolution of fungal bioluminescence.</title>
        <authorList>
            <person name="Tsai I.J."/>
        </authorList>
    </citation>
    <scope>NUCLEOTIDE SEQUENCE</scope>
    <source>
        <strain evidence="2">171206Taipei</strain>
    </source>
</reference>
<evidence type="ECO:0000313" key="3">
    <source>
        <dbReference type="Proteomes" id="UP000636479"/>
    </source>
</evidence>
<dbReference type="AlphaFoldDB" id="A0A8H6W7L9"/>
<protein>
    <submittedName>
        <fullName evidence="2">Ribosomal-protein-alanine acetyltransferase</fullName>
    </submittedName>
</protein>
<sequence length="197" mass="22353">MFLAETINSKSGRVSLVPPNEADDPYVSVLRSHPDTRRYLRFLPDTVDLAAATQRRLSRQADPSLVDFHIHTTNGEFVGTTGIFRIDTDYGNSCEVGILIMPERARGGLATDALYTVLEYVFETRQMNRAEFQTGVDNVPMRGWLERAGAALERTRRAVWTDPATGKYSDVCIYGILKDEWTDVVKERLRLKIFKHV</sequence>
<gene>
    <name evidence="2" type="ORF">MIND_00789900</name>
</gene>
<dbReference type="Proteomes" id="UP000636479">
    <property type="component" value="Unassembled WGS sequence"/>
</dbReference>
<feature type="domain" description="N-acetyltransferase" evidence="1">
    <location>
        <begin position="25"/>
        <end position="179"/>
    </location>
</feature>
<dbReference type="OrthoDB" id="64477at2759"/>
<proteinExistence type="predicted"/>
<dbReference type="Pfam" id="PF13302">
    <property type="entry name" value="Acetyltransf_3"/>
    <property type="match status" value="1"/>
</dbReference>
<dbReference type="Gene3D" id="3.40.630.30">
    <property type="match status" value="1"/>
</dbReference>
<dbReference type="PANTHER" id="PTHR43610:SF1">
    <property type="entry name" value="N-ACETYLTRANSFERASE DOMAIN-CONTAINING PROTEIN"/>
    <property type="match status" value="1"/>
</dbReference>
<name>A0A8H6W7L9_9AGAR</name>
<comment type="caution">
    <text evidence="2">The sequence shown here is derived from an EMBL/GenBank/DDBJ whole genome shotgun (WGS) entry which is preliminary data.</text>
</comment>
<dbReference type="GeneID" id="59347101"/>
<dbReference type="EMBL" id="JACAZF010000006">
    <property type="protein sequence ID" value="KAF7302229.1"/>
    <property type="molecule type" value="Genomic_DNA"/>
</dbReference>
<dbReference type="PANTHER" id="PTHR43610">
    <property type="entry name" value="BLL6696 PROTEIN"/>
    <property type="match status" value="1"/>
</dbReference>
<dbReference type="GO" id="GO:0016747">
    <property type="term" value="F:acyltransferase activity, transferring groups other than amino-acyl groups"/>
    <property type="evidence" value="ECO:0007669"/>
    <property type="project" value="InterPro"/>
</dbReference>
<organism evidence="2 3">
    <name type="scientific">Mycena indigotica</name>
    <dbReference type="NCBI Taxonomy" id="2126181"/>
    <lineage>
        <taxon>Eukaryota</taxon>
        <taxon>Fungi</taxon>
        <taxon>Dikarya</taxon>
        <taxon>Basidiomycota</taxon>
        <taxon>Agaricomycotina</taxon>
        <taxon>Agaricomycetes</taxon>
        <taxon>Agaricomycetidae</taxon>
        <taxon>Agaricales</taxon>
        <taxon>Marasmiineae</taxon>
        <taxon>Mycenaceae</taxon>
        <taxon>Mycena</taxon>
    </lineage>
</organism>